<name>A0A2H9VT93_9SPHI</name>
<keyword evidence="3" id="KW-1185">Reference proteome</keyword>
<proteinExistence type="predicted"/>
<sequence length="66" mass="7289">MKKKANITPSAILGYIVVGSLLLWLGSMFIFSMWVSAVIALIGVIVLFSALSYVGLYVTRVLRRKL</sequence>
<organism evidence="2 3">
    <name type="scientific">Mucilaginibacter auburnensis</name>
    <dbReference type="NCBI Taxonomy" id="1457233"/>
    <lineage>
        <taxon>Bacteria</taxon>
        <taxon>Pseudomonadati</taxon>
        <taxon>Bacteroidota</taxon>
        <taxon>Sphingobacteriia</taxon>
        <taxon>Sphingobacteriales</taxon>
        <taxon>Sphingobacteriaceae</taxon>
        <taxon>Mucilaginibacter</taxon>
    </lineage>
</organism>
<accession>A0A2H9VT93</accession>
<reference evidence="2 3" key="1">
    <citation type="submission" date="2017-11" db="EMBL/GenBank/DDBJ databases">
        <title>Genomic Encyclopedia of Archaeal and Bacterial Type Strains, Phase II (KMG-II): From Individual Species to Whole Genera.</title>
        <authorList>
            <person name="Goeker M."/>
        </authorList>
    </citation>
    <scope>NUCLEOTIDE SEQUENCE [LARGE SCALE GENOMIC DNA]</scope>
    <source>
        <strain evidence="2 3">DSM 28175</strain>
    </source>
</reference>
<gene>
    <name evidence="2" type="ORF">CLV57_1028</name>
</gene>
<dbReference type="RefSeq" id="WP_157799071.1">
    <property type="nucleotide sequence ID" value="NZ_PGFJ01000001.1"/>
</dbReference>
<dbReference type="EMBL" id="PGFJ01000001">
    <property type="protein sequence ID" value="PJJ84030.1"/>
    <property type="molecule type" value="Genomic_DNA"/>
</dbReference>
<comment type="caution">
    <text evidence="2">The sequence shown here is derived from an EMBL/GenBank/DDBJ whole genome shotgun (WGS) entry which is preliminary data.</text>
</comment>
<keyword evidence="1" id="KW-1133">Transmembrane helix</keyword>
<dbReference type="Proteomes" id="UP000242687">
    <property type="component" value="Unassembled WGS sequence"/>
</dbReference>
<feature type="transmembrane region" description="Helical" evidence="1">
    <location>
        <begin position="12"/>
        <end position="31"/>
    </location>
</feature>
<keyword evidence="1" id="KW-0472">Membrane</keyword>
<protein>
    <submittedName>
        <fullName evidence="2">Uncharacterized protein</fullName>
    </submittedName>
</protein>
<evidence type="ECO:0000313" key="3">
    <source>
        <dbReference type="Proteomes" id="UP000242687"/>
    </source>
</evidence>
<feature type="transmembrane region" description="Helical" evidence="1">
    <location>
        <begin position="37"/>
        <end position="58"/>
    </location>
</feature>
<evidence type="ECO:0000313" key="2">
    <source>
        <dbReference type="EMBL" id="PJJ84030.1"/>
    </source>
</evidence>
<dbReference type="AlphaFoldDB" id="A0A2H9VT93"/>
<evidence type="ECO:0000256" key="1">
    <source>
        <dbReference type="SAM" id="Phobius"/>
    </source>
</evidence>
<keyword evidence="1" id="KW-0812">Transmembrane</keyword>